<dbReference type="Pfam" id="PF25907">
    <property type="entry name" value="DUF7962"/>
    <property type="match status" value="1"/>
</dbReference>
<keyword evidence="2" id="KW-0808">Transferase</keyword>
<organism evidence="2 3">
    <name type="scientific">Mycena venus</name>
    <dbReference type="NCBI Taxonomy" id="2733690"/>
    <lineage>
        <taxon>Eukaryota</taxon>
        <taxon>Fungi</taxon>
        <taxon>Dikarya</taxon>
        <taxon>Basidiomycota</taxon>
        <taxon>Agaricomycotina</taxon>
        <taxon>Agaricomycetes</taxon>
        <taxon>Agaricomycetidae</taxon>
        <taxon>Agaricales</taxon>
        <taxon>Marasmiineae</taxon>
        <taxon>Mycenaceae</taxon>
        <taxon>Mycena</taxon>
    </lineage>
</organism>
<dbReference type="PROSITE" id="PS50404">
    <property type="entry name" value="GST_NTER"/>
    <property type="match status" value="1"/>
</dbReference>
<dbReference type="AlphaFoldDB" id="A0A8H6Y736"/>
<dbReference type="Proteomes" id="UP000620124">
    <property type="component" value="Unassembled WGS sequence"/>
</dbReference>
<evidence type="ECO:0000313" key="2">
    <source>
        <dbReference type="EMBL" id="KAF7352820.1"/>
    </source>
</evidence>
<protein>
    <submittedName>
        <fullName evidence="2">Glutathione S-transferase</fullName>
    </submittedName>
</protein>
<feature type="domain" description="GST N-terminal" evidence="1">
    <location>
        <begin position="1"/>
        <end position="81"/>
    </location>
</feature>
<dbReference type="EMBL" id="JACAZI010000009">
    <property type="protein sequence ID" value="KAF7352820.1"/>
    <property type="molecule type" value="Genomic_DNA"/>
</dbReference>
<proteinExistence type="predicted"/>
<dbReference type="SUPFAM" id="SSF52833">
    <property type="entry name" value="Thioredoxin-like"/>
    <property type="match status" value="1"/>
</dbReference>
<evidence type="ECO:0000259" key="1">
    <source>
        <dbReference type="PROSITE" id="PS50404"/>
    </source>
</evidence>
<dbReference type="InterPro" id="IPR036249">
    <property type="entry name" value="Thioredoxin-like_sf"/>
</dbReference>
<comment type="caution">
    <text evidence="2">The sequence shown here is derived from an EMBL/GenBank/DDBJ whole genome shotgun (WGS) entry which is preliminary data.</text>
</comment>
<dbReference type="Gene3D" id="3.40.30.110">
    <property type="match status" value="2"/>
</dbReference>
<dbReference type="InterPro" id="IPR058268">
    <property type="entry name" value="DUF7962"/>
</dbReference>
<gene>
    <name evidence="2" type="ORF">MVEN_01248900</name>
</gene>
<keyword evidence="3" id="KW-1185">Reference proteome</keyword>
<accession>A0A8H6Y736</accession>
<dbReference type="InterPro" id="IPR004045">
    <property type="entry name" value="Glutathione_S-Trfase_N"/>
</dbReference>
<dbReference type="GO" id="GO:0016740">
    <property type="term" value="F:transferase activity"/>
    <property type="evidence" value="ECO:0007669"/>
    <property type="project" value="UniProtKB-KW"/>
</dbReference>
<dbReference type="OrthoDB" id="202840at2759"/>
<sequence>MSVILYRYDTSPYSAKIDHVLLLKNIPYERVTVANVLPRPEITDLLGVSHRRIPILAIGNDIYCDTSLIASALERRFPASDHYGTIFPNKKHGGGADTGLIKAFVSQWVDTVLFSQAIGLVPWEILPPGFVKDRETLIPGGHIDVEAAKAGRGKALSSLSTNLSLLEEQLADGRECNASPAPESLFDASTVPKSLEWLARMTSHLEHLQQSRPAVPELTGSDAAARIVAASFEPYAVVGFDAREGERLGLNAGDEVSITREDYATHIFGTVGKLVALNKEEFVLETKGSAGLVRCHFPRVVFTAKLCSELK</sequence>
<dbReference type="CDD" id="cd00570">
    <property type="entry name" value="GST_N_family"/>
    <property type="match status" value="1"/>
</dbReference>
<dbReference type="Pfam" id="PF13417">
    <property type="entry name" value="GST_N_3"/>
    <property type="match status" value="1"/>
</dbReference>
<name>A0A8H6Y736_9AGAR</name>
<evidence type="ECO:0000313" key="3">
    <source>
        <dbReference type="Proteomes" id="UP000620124"/>
    </source>
</evidence>
<reference evidence="2" key="1">
    <citation type="submission" date="2020-05" db="EMBL/GenBank/DDBJ databases">
        <title>Mycena genomes resolve the evolution of fungal bioluminescence.</title>
        <authorList>
            <person name="Tsai I.J."/>
        </authorList>
    </citation>
    <scope>NUCLEOTIDE SEQUENCE</scope>
    <source>
        <strain evidence="2">CCC161011</strain>
    </source>
</reference>